<sequence length="179" mass="17904">ACRPSGLWPVLRGGSAEPGALPPRRPPHSLASSLASPRSPCAAVPSRVVLAFVPGIALQAPAAAATGPRSGAGPRPVLPAQPLPCPFGRCPVLQPHAGWAPLHTGHTTHSRPPVAAAAGAWSAIPGTKASTTREGTAAQGDRGDASELASEWGGRRGGRAPGSADPPRSTGHRPEGLQA</sequence>
<dbReference type="GeneTree" id="ENSGT00940000167140"/>
<dbReference type="Proteomes" id="UP000694417">
    <property type="component" value="Unplaced"/>
</dbReference>
<feature type="region of interest" description="Disordered" evidence="1">
    <location>
        <begin position="63"/>
        <end position="83"/>
    </location>
</feature>
<accession>A0A8D2IGG1</accession>
<feature type="compositionally biased region" description="Low complexity" evidence="1">
    <location>
        <begin position="28"/>
        <end position="40"/>
    </location>
</feature>
<proteinExistence type="predicted"/>
<evidence type="ECO:0000313" key="3">
    <source>
        <dbReference type="Proteomes" id="UP000694417"/>
    </source>
</evidence>
<reference evidence="2" key="1">
    <citation type="submission" date="2025-08" db="UniProtKB">
        <authorList>
            <consortium name="Ensembl"/>
        </authorList>
    </citation>
    <scope>IDENTIFICATION</scope>
</reference>
<feature type="compositionally biased region" description="Low complexity" evidence="1">
    <location>
        <begin position="63"/>
        <end position="74"/>
    </location>
</feature>
<dbReference type="Ensembl" id="ENSUPAT00010029333.1">
    <property type="protein sequence ID" value="ENSUPAP00010025780.1"/>
    <property type="gene ID" value="ENSUPAG00010020387.1"/>
</dbReference>
<feature type="region of interest" description="Disordered" evidence="1">
    <location>
        <begin position="125"/>
        <end position="179"/>
    </location>
</feature>
<evidence type="ECO:0000313" key="2">
    <source>
        <dbReference type="Ensembl" id="ENSUPAP00010025780.1"/>
    </source>
</evidence>
<organism evidence="2 3">
    <name type="scientific">Urocitellus parryii</name>
    <name type="common">Arctic ground squirrel</name>
    <name type="synonym">Spermophilus parryii</name>
    <dbReference type="NCBI Taxonomy" id="9999"/>
    <lineage>
        <taxon>Eukaryota</taxon>
        <taxon>Metazoa</taxon>
        <taxon>Chordata</taxon>
        <taxon>Craniata</taxon>
        <taxon>Vertebrata</taxon>
        <taxon>Euteleostomi</taxon>
        <taxon>Mammalia</taxon>
        <taxon>Eutheria</taxon>
        <taxon>Euarchontoglires</taxon>
        <taxon>Glires</taxon>
        <taxon>Rodentia</taxon>
        <taxon>Sciuromorpha</taxon>
        <taxon>Sciuridae</taxon>
        <taxon>Xerinae</taxon>
        <taxon>Marmotini</taxon>
        <taxon>Urocitellus</taxon>
    </lineage>
</organism>
<name>A0A8D2IGG1_UROPR</name>
<protein>
    <submittedName>
        <fullName evidence="2">Uncharacterized protein</fullName>
    </submittedName>
</protein>
<evidence type="ECO:0000256" key="1">
    <source>
        <dbReference type="SAM" id="MobiDB-lite"/>
    </source>
</evidence>
<feature type="region of interest" description="Disordered" evidence="1">
    <location>
        <begin position="13"/>
        <end position="40"/>
    </location>
</feature>
<reference evidence="2" key="2">
    <citation type="submission" date="2025-09" db="UniProtKB">
        <authorList>
            <consortium name="Ensembl"/>
        </authorList>
    </citation>
    <scope>IDENTIFICATION</scope>
</reference>
<dbReference type="AlphaFoldDB" id="A0A8D2IGG1"/>
<keyword evidence="3" id="KW-1185">Reference proteome</keyword>